<reference evidence="1 2" key="1">
    <citation type="journal article" date="2018" name="Front. Plant Sci.">
        <title>Red Clover (Trifolium pratense) and Zigzag Clover (T. medium) - A Picture of Genomic Similarities and Differences.</title>
        <authorList>
            <person name="Dluhosova J."/>
            <person name="Istvanek J."/>
            <person name="Nedelnik J."/>
            <person name="Repkova J."/>
        </authorList>
    </citation>
    <scope>NUCLEOTIDE SEQUENCE [LARGE SCALE GENOMIC DNA]</scope>
    <source>
        <strain evidence="2">cv. 10/8</strain>
        <tissue evidence="1">Leaf</tissue>
    </source>
</reference>
<sequence length="85" mass="10000">AMIPVEINPPSWRRETTTLPENNAALQESWDLVQELRDDAHFREFYTKQRAARKYNTRVIPRRFKEGDLVLKRPMGRDKGGKMTA</sequence>
<accession>A0A392SAN0</accession>
<dbReference type="AlphaFoldDB" id="A0A392SAN0"/>
<comment type="caution">
    <text evidence="1">The sequence shown here is derived from an EMBL/GenBank/DDBJ whole genome shotgun (WGS) entry which is preliminary data.</text>
</comment>
<protein>
    <recommendedName>
        <fullName evidence="3">RNA-directed DNA polymerase (Reverse transcriptase)</fullName>
    </recommendedName>
</protein>
<proteinExistence type="predicted"/>
<dbReference type="EMBL" id="LXQA010345283">
    <property type="protein sequence ID" value="MCI45522.1"/>
    <property type="molecule type" value="Genomic_DNA"/>
</dbReference>
<name>A0A392SAN0_9FABA</name>
<organism evidence="1 2">
    <name type="scientific">Trifolium medium</name>
    <dbReference type="NCBI Taxonomy" id="97028"/>
    <lineage>
        <taxon>Eukaryota</taxon>
        <taxon>Viridiplantae</taxon>
        <taxon>Streptophyta</taxon>
        <taxon>Embryophyta</taxon>
        <taxon>Tracheophyta</taxon>
        <taxon>Spermatophyta</taxon>
        <taxon>Magnoliopsida</taxon>
        <taxon>eudicotyledons</taxon>
        <taxon>Gunneridae</taxon>
        <taxon>Pentapetalae</taxon>
        <taxon>rosids</taxon>
        <taxon>fabids</taxon>
        <taxon>Fabales</taxon>
        <taxon>Fabaceae</taxon>
        <taxon>Papilionoideae</taxon>
        <taxon>50 kb inversion clade</taxon>
        <taxon>NPAAA clade</taxon>
        <taxon>Hologalegina</taxon>
        <taxon>IRL clade</taxon>
        <taxon>Trifolieae</taxon>
        <taxon>Trifolium</taxon>
    </lineage>
</organism>
<feature type="non-terminal residue" evidence="1">
    <location>
        <position position="85"/>
    </location>
</feature>
<keyword evidence="2" id="KW-1185">Reference proteome</keyword>
<evidence type="ECO:0000313" key="2">
    <source>
        <dbReference type="Proteomes" id="UP000265520"/>
    </source>
</evidence>
<evidence type="ECO:0008006" key="3">
    <source>
        <dbReference type="Google" id="ProtNLM"/>
    </source>
</evidence>
<feature type="non-terminal residue" evidence="1">
    <location>
        <position position="1"/>
    </location>
</feature>
<evidence type="ECO:0000313" key="1">
    <source>
        <dbReference type="EMBL" id="MCI45522.1"/>
    </source>
</evidence>
<dbReference type="Proteomes" id="UP000265520">
    <property type="component" value="Unassembled WGS sequence"/>
</dbReference>